<dbReference type="SUPFAM" id="SSF52058">
    <property type="entry name" value="L domain-like"/>
    <property type="match status" value="1"/>
</dbReference>
<dbReference type="GO" id="GO:0019005">
    <property type="term" value="C:SCF ubiquitin ligase complex"/>
    <property type="evidence" value="ECO:0007669"/>
    <property type="project" value="TreeGrafter"/>
</dbReference>
<dbReference type="Gene3D" id="3.80.10.10">
    <property type="entry name" value="Ribonuclease Inhibitor"/>
    <property type="match status" value="3"/>
</dbReference>
<dbReference type="GO" id="GO:0016020">
    <property type="term" value="C:membrane"/>
    <property type="evidence" value="ECO:0007669"/>
    <property type="project" value="InterPro"/>
</dbReference>
<evidence type="ECO:0000313" key="3">
    <source>
        <dbReference type="Proteomes" id="UP001324634"/>
    </source>
</evidence>
<dbReference type="Gene3D" id="2.60.40.2810">
    <property type="match status" value="1"/>
</dbReference>
<dbReference type="InterPro" id="IPR013783">
    <property type="entry name" value="Ig-like_fold"/>
</dbReference>
<dbReference type="InterPro" id="IPR005046">
    <property type="entry name" value="DUF285"/>
</dbReference>
<dbReference type="KEGG" id="psti:SOO65_10385"/>
<dbReference type="SUPFAM" id="SSF49313">
    <property type="entry name" value="Cadherin-like"/>
    <property type="match status" value="1"/>
</dbReference>
<organism evidence="2 3">
    <name type="scientific">Peredibacter starrii</name>
    <dbReference type="NCBI Taxonomy" id="28202"/>
    <lineage>
        <taxon>Bacteria</taxon>
        <taxon>Pseudomonadati</taxon>
        <taxon>Bdellovibrionota</taxon>
        <taxon>Bacteriovoracia</taxon>
        <taxon>Bacteriovoracales</taxon>
        <taxon>Bacteriovoracaceae</taxon>
        <taxon>Peredibacter</taxon>
    </lineage>
</organism>
<proteinExistence type="predicted"/>
<name>A0AAX4HUU6_9BACT</name>
<dbReference type="EMBL" id="CP139487">
    <property type="protein sequence ID" value="WPU67161.1"/>
    <property type="molecule type" value="Genomic_DNA"/>
</dbReference>
<evidence type="ECO:0000313" key="2">
    <source>
        <dbReference type="EMBL" id="WPU67161.1"/>
    </source>
</evidence>
<gene>
    <name evidence="2" type="ORF">SOO65_10385</name>
</gene>
<dbReference type="InterPro" id="IPR015919">
    <property type="entry name" value="Cadherin-like_sf"/>
</dbReference>
<feature type="domain" description="PKD" evidence="1">
    <location>
        <begin position="326"/>
        <end position="368"/>
    </location>
</feature>
<accession>A0AAX4HUU6</accession>
<protein>
    <submittedName>
        <fullName evidence="2">BspA family leucine-rich repeat surface protein</fullName>
    </submittedName>
</protein>
<dbReference type="Pfam" id="PF03382">
    <property type="entry name" value="DUF285"/>
    <property type="match status" value="3"/>
</dbReference>
<evidence type="ECO:0000259" key="1">
    <source>
        <dbReference type="PROSITE" id="PS50093"/>
    </source>
</evidence>
<dbReference type="Gene3D" id="2.60.40.10">
    <property type="entry name" value="Immunoglobulins"/>
    <property type="match status" value="2"/>
</dbReference>
<dbReference type="GO" id="GO:0005509">
    <property type="term" value="F:calcium ion binding"/>
    <property type="evidence" value="ECO:0007669"/>
    <property type="project" value="InterPro"/>
</dbReference>
<dbReference type="InterPro" id="IPR000601">
    <property type="entry name" value="PKD_dom"/>
</dbReference>
<dbReference type="GO" id="GO:0031146">
    <property type="term" value="P:SCF-dependent proteasomal ubiquitin-dependent protein catabolic process"/>
    <property type="evidence" value="ECO:0007669"/>
    <property type="project" value="TreeGrafter"/>
</dbReference>
<dbReference type="PROSITE" id="PS50093">
    <property type="entry name" value="PKD"/>
    <property type="match status" value="1"/>
</dbReference>
<dbReference type="Pfam" id="PF17963">
    <property type="entry name" value="Big_9"/>
    <property type="match status" value="1"/>
</dbReference>
<dbReference type="PANTHER" id="PTHR13318">
    <property type="entry name" value="PARTNER OF PAIRED, ISOFORM B-RELATED"/>
    <property type="match status" value="1"/>
</dbReference>
<dbReference type="NCBIfam" id="TIGR02167">
    <property type="entry name" value="Liste_lipo_26"/>
    <property type="match status" value="13"/>
</dbReference>
<dbReference type="RefSeq" id="WP_321400080.1">
    <property type="nucleotide sequence ID" value="NZ_CP139487.1"/>
</dbReference>
<dbReference type="InterPro" id="IPR011889">
    <property type="entry name" value="Liste_lipo_26"/>
</dbReference>
<dbReference type="AlphaFoldDB" id="A0AAX4HUU6"/>
<dbReference type="PANTHER" id="PTHR13318:SF105">
    <property type="entry name" value="F-BOX_LRR-REPEAT PROTEIN 3"/>
    <property type="match status" value="1"/>
</dbReference>
<dbReference type="InterPro" id="IPR032675">
    <property type="entry name" value="LRR_dom_sf"/>
</dbReference>
<dbReference type="Proteomes" id="UP001324634">
    <property type="component" value="Chromosome"/>
</dbReference>
<reference evidence="2 3" key="1">
    <citation type="submission" date="2023-11" db="EMBL/GenBank/DDBJ databases">
        <title>Peredibacter starrii A3.12.</title>
        <authorList>
            <person name="Mitchell R.J."/>
        </authorList>
    </citation>
    <scope>NUCLEOTIDE SEQUENCE [LARGE SCALE GENOMIC DNA]</scope>
    <source>
        <strain evidence="2 3">A3.12</strain>
    </source>
</reference>
<dbReference type="InterPro" id="IPR035986">
    <property type="entry name" value="PKD_dom_sf"/>
</dbReference>
<dbReference type="SUPFAM" id="SSF49299">
    <property type="entry name" value="PKD domain"/>
    <property type="match status" value="1"/>
</dbReference>
<sequence>MANNIHPGAFAEDSESLITLDYSASGNALATACSLEDLDSVYISTPCSCDLSGICTVGITGVNDFYGAAGFKFTVFVDSMASNTSEASLSITNVNDAPVAGVNVSISGDEDTLLNFNAPAATDVDSDPITYTITAAPLNGVLSNCIASDSDLNCNYTPNANFNGSDSFRYLANDGTENSALETIVTISINAINDPPVLDSISDQMGAVENTAIATIDAGELGLDLDSDSQTLSYSCFYDQIIDGTVAASSNCSGLAGATFTTSTGVFSWTPIIGQAGDYEFSIIGSDGSLSDDEIFRIKVDSAPRPFISIWRTTTASESISLPLRAGFNYNFTVDWGDGSPVSTVTSTFDTDRTHIYAVAGDYTVTINGLVEAWYFNNTGSRAKIIEVTDLGKVGWKNLSNAFYGCSNLVSFAGGDTSLVTDMTSMFRGTSSLTALDVSTFNTSAVTNMSYMFFGVTSLTHLDLSNFNTSLVTNMTYMFTGGSSLVSLNLSGFNTAAVTNMSSMFTSLSSLTSLDLSDFNTVSVTDMSYMFFQSTGLTTLDLSGFDTSAVTTMMSMFQGVTSLTSLNLSGFNTAAVTNMGSMFENASALTSLNLSSFNTSSVVNMGRMFYQASSLTSLDLSNFITSAVTNMASMFQNASSLTSLNLSGFNTAAVTSMGSMFEGASSLTSLNLSSFNTSAVTNMSGMFYQASSLTSLDLANFNTSSVTSMVSMFRNASSLTSLNLSNFNTTAVTSMAYMFYATTNLTSLNANGWNVTNVTNSSNIFTSKNPGLVVSCDQGGTPGTGSLFGEVCN</sequence>
<keyword evidence="3" id="KW-1185">Reference proteome</keyword>